<keyword evidence="2" id="KW-0813">Transport</keyword>
<feature type="transmembrane region" description="Helical" evidence="6">
    <location>
        <begin position="336"/>
        <end position="355"/>
    </location>
</feature>
<feature type="transmembrane region" description="Helical" evidence="6">
    <location>
        <begin position="367"/>
        <end position="388"/>
    </location>
</feature>
<evidence type="ECO:0000259" key="7">
    <source>
        <dbReference type="PROSITE" id="PS50850"/>
    </source>
</evidence>
<feature type="transmembrane region" description="Helical" evidence="6">
    <location>
        <begin position="79"/>
        <end position="102"/>
    </location>
</feature>
<dbReference type="SUPFAM" id="SSF103473">
    <property type="entry name" value="MFS general substrate transporter"/>
    <property type="match status" value="1"/>
</dbReference>
<feature type="domain" description="Major facilitator superfamily (MFS) profile" evidence="7">
    <location>
        <begin position="5"/>
        <end position="485"/>
    </location>
</feature>
<evidence type="ECO:0000256" key="5">
    <source>
        <dbReference type="ARBA" id="ARBA00023136"/>
    </source>
</evidence>
<sequence length="485" mass="52440">LPRRQITVLLLFRISEPISFTVLFPFVYFMVRDFHITDDPKEIGFYVGLVASAFSIAQLTTGMLWGFLSDRIGRRPITLLGVMGTIVCSVLFGMSQSLAWAVTVRALWGALNGNTSTAKTIMAEITDETNQARGFSLLPLCRNLGSIVGPMIGGLLSNPVDNYPSIFGDSVLFAKYPYLLPCLFCAALSTCSWVLGYFYLEETLNREMPKVRNLASASGTTLVDECDSNTRADTAKPTTGNSKAVISAEIDDVDFSGRPLLAASQSASLEGLPEPHTKPQPSAWASVTAAFNRDSLKCITGYFGLALLGIMFDELYPVWSATDPDLGGIGLTTKTIGLTLSIAGVSVLYVQIVMYPKVQRYLGSLLCFRYGALLFSILLFAFPFISLLEADRRTGHSADFHNSTEAEPQPIRTVTWIALIAALFAKVCGGTLCFTSANILINNSVPNRAALGTVNGFTQSVGSLARAIGPMLAGILWSWSLTNGY</sequence>
<dbReference type="PROSITE" id="PS50850">
    <property type="entry name" value="MFS"/>
    <property type="match status" value="1"/>
</dbReference>
<dbReference type="InterPro" id="IPR036259">
    <property type="entry name" value="MFS_trans_sf"/>
</dbReference>
<evidence type="ECO:0000256" key="3">
    <source>
        <dbReference type="ARBA" id="ARBA00022692"/>
    </source>
</evidence>
<organism evidence="8 9">
    <name type="scientific">Dimargaris cristalligena</name>
    <dbReference type="NCBI Taxonomy" id="215637"/>
    <lineage>
        <taxon>Eukaryota</taxon>
        <taxon>Fungi</taxon>
        <taxon>Fungi incertae sedis</taxon>
        <taxon>Zoopagomycota</taxon>
        <taxon>Kickxellomycotina</taxon>
        <taxon>Dimargaritomycetes</taxon>
        <taxon>Dimargaritales</taxon>
        <taxon>Dimargaritaceae</taxon>
        <taxon>Dimargaris</taxon>
    </lineage>
</organism>
<accession>A0A4P9ZM02</accession>
<dbReference type="InterPro" id="IPR011701">
    <property type="entry name" value="MFS"/>
</dbReference>
<protein>
    <submittedName>
        <fullName evidence="8">Major facilitator superfamily domain-containing protein</fullName>
    </submittedName>
</protein>
<feature type="transmembrane region" description="Helical" evidence="6">
    <location>
        <begin position="299"/>
        <end position="316"/>
    </location>
</feature>
<dbReference type="InterPro" id="IPR001958">
    <property type="entry name" value="Tet-R_TetA/multi-R_MdtG-like"/>
</dbReference>
<keyword evidence="5 6" id="KW-0472">Membrane</keyword>
<feature type="transmembrane region" description="Helical" evidence="6">
    <location>
        <begin position="178"/>
        <end position="200"/>
    </location>
</feature>
<dbReference type="PRINTS" id="PR01035">
    <property type="entry name" value="TCRTETA"/>
</dbReference>
<dbReference type="Pfam" id="PF07690">
    <property type="entry name" value="MFS_1"/>
    <property type="match status" value="1"/>
</dbReference>
<feature type="non-terminal residue" evidence="8">
    <location>
        <position position="1"/>
    </location>
</feature>
<dbReference type="InterPro" id="IPR020846">
    <property type="entry name" value="MFS_dom"/>
</dbReference>
<evidence type="ECO:0000256" key="4">
    <source>
        <dbReference type="ARBA" id="ARBA00022989"/>
    </source>
</evidence>
<keyword evidence="4 6" id="KW-1133">Transmembrane helix</keyword>
<evidence type="ECO:0000256" key="6">
    <source>
        <dbReference type="SAM" id="Phobius"/>
    </source>
</evidence>
<feature type="transmembrane region" description="Helical" evidence="6">
    <location>
        <begin position="43"/>
        <end position="67"/>
    </location>
</feature>
<feature type="transmembrane region" description="Helical" evidence="6">
    <location>
        <begin position="416"/>
        <end position="441"/>
    </location>
</feature>
<gene>
    <name evidence="8" type="ORF">BJ085DRAFT_2843</name>
</gene>
<evidence type="ECO:0000313" key="8">
    <source>
        <dbReference type="EMBL" id="RKP34344.1"/>
    </source>
</evidence>
<proteinExistence type="predicted"/>
<dbReference type="GO" id="GO:0016020">
    <property type="term" value="C:membrane"/>
    <property type="evidence" value="ECO:0007669"/>
    <property type="project" value="UniProtKB-SubCell"/>
</dbReference>
<evidence type="ECO:0000256" key="1">
    <source>
        <dbReference type="ARBA" id="ARBA00004141"/>
    </source>
</evidence>
<dbReference type="EMBL" id="ML003242">
    <property type="protein sequence ID" value="RKP34344.1"/>
    <property type="molecule type" value="Genomic_DNA"/>
</dbReference>
<dbReference type="Proteomes" id="UP000268162">
    <property type="component" value="Unassembled WGS sequence"/>
</dbReference>
<dbReference type="AlphaFoldDB" id="A0A4P9ZM02"/>
<keyword evidence="9" id="KW-1185">Reference proteome</keyword>
<dbReference type="CDD" id="cd17330">
    <property type="entry name" value="MFS_SLC46_TetA_like"/>
    <property type="match status" value="1"/>
</dbReference>
<dbReference type="GO" id="GO:0022857">
    <property type="term" value="F:transmembrane transporter activity"/>
    <property type="evidence" value="ECO:0007669"/>
    <property type="project" value="InterPro"/>
</dbReference>
<evidence type="ECO:0000313" key="9">
    <source>
        <dbReference type="Proteomes" id="UP000268162"/>
    </source>
</evidence>
<keyword evidence="3 6" id="KW-0812">Transmembrane</keyword>
<reference evidence="9" key="1">
    <citation type="journal article" date="2018" name="Nat. Microbiol.">
        <title>Leveraging single-cell genomics to expand the fungal tree of life.</title>
        <authorList>
            <person name="Ahrendt S.R."/>
            <person name="Quandt C.A."/>
            <person name="Ciobanu D."/>
            <person name="Clum A."/>
            <person name="Salamov A."/>
            <person name="Andreopoulos B."/>
            <person name="Cheng J.F."/>
            <person name="Woyke T."/>
            <person name="Pelin A."/>
            <person name="Henrissat B."/>
            <person name="Reynolds N.K."/>
            <person name="Benny G.L."/>
            <person name="Smith M.E."/>
            <person name="James T.Y."/>
            <person name="Grigoriev I.V."/>
        </authorList>
    </citation>
    <scope>NUCLEOTIDE SEQUENCE [LARGE SCALE GENOMIC DNA]</scope>
    <source>
        <strain evidence="9">RSA 468</strain>
    </source>
</reference>
<dbReference type="Gene3D" id="1.20.1250.20">
    <property type="entry name" value="MFS general substrate transporter like domains"/>
    <property type="match status" value="1"/>
</dbReference>
<dbReference type="PANTHER" id="PTHR23504">
    <property type="entry name" value="MAJOR FACILITATOR SUPERFAMILY DOMAIN-CONTAINING PROTEIN 10"/>
    <property type="match status" value="1"/>
</dbReference>
<dbReference type="PANTHER" id="PTHR23504:SF15">
    <property type="entry name" value="MAJOR FACILITATOR SUPERFAMILY (MFS) PROFILE DOMAIN-CONTAINING PROTEIN"/>
    <property type="match status" value="1"/>
</dbReference>
<name>A0A4P9ZM02_9FUNG</name>
<comment type="subcellular location">
    <subcellularLocation>
        <location evidence="1">Membrane</location>
        <topology evidence="1">Multi-pass membrane protein</topology>
    </subcellularLocation>
</comment>
<evidence type="ECO:0000256" key="2">
    <source>
        <dbReference type="ARBA" id="ARBA00022448"/>
    </source>
</evidence>
<feature type="non-terminal residue" evidence="8">
    <location>
        <position position="485"/>
    </location>
</feature>
<feature type="transmembrane region" description="Helical" evidence="6">
    <location>
        <begin position="7"/>
        <end position="31"/>
    </location>
</feature>